<dbReference type="NCBIfam" id="TIGR01764">
    <property type="entry name" value="excise"/>
    <property type="match status" value="1"/>
</dbReference>
<keyword evidence="3" id="KW-1185">Reference proteome</keyword>
<dbReference type="SUPFAM" id="SSF46955">
    <property type="entry name" value="Putative DNA-binding domain"/>
    <property type="match status" value="1"/>
</dbReference>
<dbReference type="InterPro" id="IPR009061">
    <property type="entry name" value="DNA-bd_dom_put_sf"/>
</dbReference>
<dbReference type="InterPro" id="IPR010093">
    <property type="entry name" value="SinI_DNA-bd"/>
</dbReference>
<reference evidence="2 3" key="1">
    <citation type="submission" date="2019-02" db="EMBL/GenBank/DDBJ databases">
        <title>Deep-cultivation of Planctomycetes and their phenomic and genomic characterization uncovers novel biology.</title>
        <authorList>
            <person name="Wiegand S."/>
            <person name="Jogler M."/>
            <person name="Boedeker C."/>
            <person name="Pinto D."/>
            <person name="Vollmers J."/>
            <person name="Rivas-Marin E."/>
            <person name="Kohn T."/>
            <person name="Peeters S.H."/>
            <person name="Heuer A."/>
            <person name="Rast P."/>
            <person name="Oberbeckmann S."/>
            <person name="Bunk B."/>
            <person name="Jeske O."/>
            <person name="Meyerdierks A."/>
            <person name="Storesund J.E."/>
            <person name="Kallscheuer N."/>
            <person name="Luecker S."/>
            <person name="Lage O.M."/>
            <person name="Pohl T."/>
            <person name="Merkel B.J."/>
            <person name="Hornburger P."/>
            <person name="Mueller R.-W."/>
            <person name="Bruemmer F."/>
            <person name="Labrenz M."/>
            <person name="Spormann A.M."/>
            <person name="Op den Camp H."/>
            <person name="Overmann J."/>
            <person name="Amann R."/>
            <person name="Jetten M.S.M."/>
            <person name="Mascher T."/>
            <person name="Medema M.H."/>
            <person name="Devos D.P."/>
            <person name="Kaster A.-K."/>
            <person name="Ovreas L."/>
            <person name="Rohde M."/>
            <person name="Galperin M.Y."/>
            <person name="Jogler C."/>
        </authorList>
    </citation>
    <scope>NUCLEOTIDE SEQUENCE [LARGE SCALE GENOMIC DNA]</scope>
    <source>
        <strain evidence="2 3">TBK1r</strain>
    </source>
</reference>
<name>A0ABX5XKA0_9BACT</name>
<dbReference type="RefSeq" id="WP_145207191.1">
    <property type="nucleotide sequence ID" value="NZ_CP036432.1"/>
</dbReference>
<dbReference type="EMBL" id="CP036432">
    <property type="protein sequence ID" value="QDV81385.1"/>
    <property type="molecule type" value="Genomic_DNA"/>
</dbReference>
<dbReference type="Pfam" id="PF12728">
    <property type="entry name" value="HTH_17"/>
    <property type="match status" value="1"/>
</dbReference>
<gene>
    <name evidence="2" type="ORF">TBK1r_03000</name>
</gene>
<dbReference type="Proteomes" id="UP000318081">
    <property type="component" value="Chromosome"/>
</dbReference>
<protein>
    <submittedName>
        <fullName evidence="2">Helix-turn-helix domain protein</fullName>
    </submittedName>
</protein>
<feature type="domain" description="Helix-turn-helix" evidence="1">
    <location>
        <begin position="2"/>
        <end position="52"/>
    </location>
</feature>
<evidence type="ECO:0000313" key="3">
    <source>
        <dbReference type="Proteomes" id="UP000318081"/>
    </source>
</evidence>
<sequence length="66" mass="7601">MFYTVKEVAKELQISLSMVYALIAKGELICHEFGSCKRVCEQDLLDFLSANRKETPRPPRAKGRHF</sequence>
<evidence type="ECO:0000259" key="1">
    <source>
        <dbReference type="Pfam" id="PF12728"/>
    </source>
</evidence>
<organism evidence="2 3">
    <name type="scientific">Stieleria magnilauensis</name>
    <dbReference type="NCBI Taxonomy" id="2527963"/>
    <lineage>
        <taxon>Bacteria</taxon>
        <taxon>Pseudomonadati</taxon>
        <taxon>Planctomycetota</taxon>
        <taxon>Planctomycetia</taxon>
        <taxon>Pirellulales</taxon>
        <taxon>Pirellulaceae</taxon>
        <taxon>Stieleria</taxon>
    </lineage>
</organism>
<proteinExistence type="predicted"/>
<evidence type="ECO:0000313" key="2">
    <source>
        <dbReference type="EMBL" id="QDV81385.1"/>
    </source>
</evidence>
<dbReference type="InterPro" id="IPR041657">
    <property type="entry name" value="HTH_17"/>
</dbReference>
<accession>A0ABX5XKA0</accession>